<name>A0A9D4S497_DREPO</name>
<protein>
    <submittedName>
        <fullName evidence="1">Uncharacterized protein</fullName>
    </submittedName>
</protein>
<evidence type="ECO:0000313" key="2">
    <source>
        <dbReference type="Proteomes" id="UP000828390"/>
    </source>
</evidence>
<keyword evidence="2" id="KW-1185">Reference proteome</keyword>
<reference evidence="1" key="2">
    <citation type="submission" date="2020-11" db="EMBL/GenBank/DDBJ databases">
        <authorList>
            <person name="McCartney M.A."/>
            <person name="Auch B."/>
            <person name="Kono T."/>
            <person name="Mallez S."/>
            <person name="Becker A."/>
            <person name="Gohl D.M."/>
            <person name="Silverstein K.A.T."/>
            <person name="Koren S."/>
            <person name="Bechman K.B."/>
            <person name="Herman A."/>
            <person name="Abrahante J.E."/>
            <person name="Garbe J."/>
        </authorList>
    </citation>
    <scope>NUCLEOTIDE SEQUENCE</scope>
    <source>
        <strain evidence="1">Duluth1</strain>
        <tissue evidence="1">Whole animal</tissue>
    </source>
</reference>
<gene>
    <name evidence="1" type="ORF">DPMN_016115</name>
</gene>
<sequence length="320" mass="36200">MHRKSHNFFTDAPRSSLNIVWTGLAQQSSASPTVTWCNLAMTLPIQDAAARTSRELLLPCKHIFGRIMFGGTFKWEMLSLKYRNSPFFTADKEVNGKKEACQFTAVNDRDREDMVADLDTSVGSCETIPDTVAKGKQRVASLKKKWREQLKLLKSKSFLCTDSSSLASSIQQIERISENIPPLLGSSELPQLRKTPRSLKLRRKKRTCDFILTLRVASEISTYTVIVEDHIICEDTIEETASKTITTNTPTIEIESIYKLWKLPRDCDVQVTKVFGSTVTDTDIRSLKEAGWLTNNVGYNVYLNIFFFIKRGNVELALSV</sequence>
<organism evidence="1 2">
    <name type="scientific">Dreissena polymorpha</name>
    <name type="common">Zebra mussel</name>
    <name type="synonym">Mytilus polymorpha</name>
    <dbReference type="NCBI Taxonomy" id="45954"/>
    <lineage>
        <taxon>Eukaryota</taxon>
        <taxon>Metazoa</taxon>
        <taxon>Spiralia</taxon>
        <taxon>Lophotrochozoa</taxon>
        <taxon>Mollusca</taxon>
        <taxon>Bivalvia</taxon>
        <taxon>Autobranchia</taxon>
        <taxon>Heteroconchia</taxon>
        <taxon>Euheterodonta</taxon>
        <taxon>Imparidentia</taxon>
        <taxon>Neoheterodontei</taxon>
        <taxon>Myida</taxon>
        <taxon>Dreissenoidea</taxon>
        <taxon>Dreissenidae</taxon>
        <taxon>Dreissena</taxon>
    </lineage>
</organism>
<evidence type="ECO:0000313" key="1">
    <source>
        <dbReference type="EMBL" id="KAH3892004.1"/>
    </source>
</evidence>
<dbReference type="EMBL" id="JAIWYP010000001">
    <property type="protein sequence ID" value="KAH3892004.1"/>
    <property type="molecule type" value="Genomic_DNA"/>
</dbReference>
<accession>A0A9D4S497</accession>
<dbReference type="Proteomes" id="UP000828390">
    <property type="component" value="Unassembled WGS sequence"/>
</dbReference>
<proteinExistence type="predicted"/>
<comment type="caution">
    <text evidence="1">The sequence shown here is derived from an EMBL/GenBank/DDBJ whole genome shotgun (WGS) entry which is preliminary data.</text>
</comment>
<reference evidence="1" key="1">
    <citation type="journal article" date="2019" name="bioRxiv">
        <title>The Genome of the Zebra Mussel, Dreissena polymorpha: A Resource for Invasive Species Research.</title>
        <authorList>
            <person name="McCartney M.A."/>
            <person name="Auch B."/>
            <person name="Kono T."/>
            <person name="Mallez S."/>
            <person name="Zhang Y."/>
            <person name="Obille A."/>
            <person name="Becker A."/>
            <person name="Abrahante J.E."/>
            <person name="Garbe J."/>
            <person name="Badalamenti J.P."/>
            <person name="Herman A."/>
            <person name="Mangelson H."/>
            <person name="Liachko I."/>
            <person name="Sullivan S."/>
            <person name="Sone E.D."/>
            <person name="Koren S."/>
            <person name="Silverstein K.A.T."/>
            <person name="Beckman K.B."/>
            <person name="Gohl D.M."/>
        </authorList>
    </citation>
    <scope>NUCLEOTIDE SEQUENCE</scope>
    <source>
        <strain evidence="1">Duluth1</strain>
        <tissue evidence="1">Whole animal</tissue>
    </source>
</reference>
<dbReference type="AlphaFoldDB" id="A0A9D4S497"/>